<dbReference type="Pfam" id="PF24983">
    <property type="entry name" value="DUF7774"/>
    <property type="match status" value="1"/>
</dbReference>
<evidence type="ECO:0000256" key="1">
    <source>
        <dbReference type="SAM" id="MobiDB-lite"/>
    </source>
</evidence>
<accession>A0A0N4XKI8</accession>
<proteinExistence type="predicted"/>
<dbReference type="EMBL" id="UYSL01004108">
    <property type="protein sequence ID" value="VDL66630.1"/>
    <property type="molecule type" value="Genomic_DNA"/>
</dbReference>
<sequence>MKGKPNEKVEKLLREIHVLLKRVDHLEETQRRAASFIKRLRIRLAKREKKISELSSRIKQLEYDDTKKSAESAKSPTNASPTSSFRGSVELPKQKAPPAPEPKAPEPKASKSAEEDKPTPGQEAVALRGLDIMKRNQILEQIIKPHEADVLAKFFESNASQPNPTHTDYVPSTWGGEMLSKRRQQQPTPKRAAQAAPKEEKAGPHKAMKSLMERIPTRKSDAVEAPIIDRKIGIISHGEGPTKGSK</sequence>
<dbReference type="Proteomes" id="UP000271162">
    <property type="component" value="Unassembled WGS sequence"/>
</dbReference>
<dbReference type="AlphaFoldDB" id="A0A0N4XKI8"/>
<reference evidence="3 4" key="2">
    <citation type="submission" date="2018-11" db="EMBL/GenBank/DDBJ databases">
        <authorList>
            <consortium name="Pathogen Informatics"/>
        </authorList>
    </citation>
    <scope>NUCLEOTIDE SEQUENCE [LARGE SCALE GENOMIC DNA]</scope>
</reference>
<dbReference type="OMA" id="CHTPKAS"/>
<evidence type="ECO:0000313" key="4">
    <source>
        <dbReference type="Proteomes" id="UP000271162"/>
    </source>
</evidence>
<feature type="compositionally biased region" description="Polar residues" evidence="1">
    <location>
        <begin position="72"/>
        <end position="86"/>
    </location>
</feature>
<organism evidence="5">
    <name type="scientific">Nippostrongylus brasiliensis</name>
    <name type="common">Rat hookworm</name>
    <dbReference type="NCBI Taxonomy" id="27835"/>
    <lineage>
        <taxon>Eukaryota</taxon>
        <taxon>Metazoa</taxon>
        <taxon>Ecdysozoa</taxon>
        <taxon>Nematoda</taxon>
        <taxon>Chromadorea</taxon>
        <taxon>Rhabditida</taxon>
        <taxon>Rhabditina</taxon>
        <taxon>Rhabditomorpha</taxon>
        <taxon>Strongyloidea</taxon>
        <taxon>Heligmosomidae</taxon>
        <taxon>Nippostrongylus</taxon>
    </lineage>
</organism>
<feature type="compositionally biased region" description="Basic and acidic residues" evidence="1">
    <location>
        <begin position="59"/>
        <end position="71"/>
    </location>
</feature>
<evidence type="ECO:0000313" key="3">
    <source>
        <dbReference type="EMBL" id="VDL66630.1"/>
    </source>
</evidence>
<dbReference type="InterPro" id="IPR056676">
    <property type="entry name" value="DUF7774"/>
</dbReference>
<evidence type="ECO:0000259" key="2">
    <source>
        <dbReference type="Pfam" id="PF24983"/>
    </source>
</evidence>
<keyword evidence="4" id="KW-1185">Reference proteome</keyword>
<feature type="compositionally biased region" description="Polar residues" evidence="1">
    <location>
        <begin position="157"/>
        <end position="166"/>
    </location>
</feature>
<feature type="compositionally biased region" description="Basic and acidic residues" evidence="1">
    <location>
        <begin position="211"/>
        <end position="224"/>
    </location>
</feature>
<feature type="region of interest" description="Disordered" evidence="1">
    <location>
        <begin position="51"/>
        <end position="128"/>
    </location>
</feature>
<protein>
    <submittedName>
        <fullName evidence="5">BAG domain-containing protein</fullName>
    </submittedName>
</protein>
<name>A0A0N4XKI8_NIPBR</name>
<evidence type="ECO:0000313" key="5">
    <source>
        <dbReference type="WBParaSite" id="NBR_0000304001-mRNA-1"/>
    </source>
</evidence>
<feature type="region of interest" description="Disordered" evidence="1">
    <location>
        <begin position="155"/>
        <end position="224"/>
    </location>
</feature>
<dbReference type="STRING" id="27835.A0A0N4XKI8"/>
<reference evidence="5" key="1">
    <citation type="submission" date="2017-02" db="UniProtKB">
        <authorList>
            <consortium name="WormBaseParasite"/>
        </authorList>
    </citation>
    <scope>IDENTIFICATION</scope>
</reference>
<gene>
    <name evidence="3" type="ORF">NBR_LOCUS3041</name>
</gene>
<dbReference type="WBParaSite" id="NBR_0000304001-mRNA-1">
    <property type="protein sequence ID" value="NBR_0000304001-mRNA-1"/>
    <property type="gene ID" value="NBR_0000304001"/>
</dbReference>
<feature type="compositionally biased region" description="Basic and acidic residues" evidence="1">
    <location>
        <begin position="103"/>
        <end position="118"/>
    </location>
</feature>
<feature type="domain" description="DUF7774" evidence="2">
    <location>
        <begin position="119"/>
        <end position="165"/>
    </location>
</feature>